<proteinExistence type="predicted"/>
<feature type="compositionally biased region" description="Basic residues" evidence="1">
    <location>
        <begin position="463"/>
        <end position="480"/>
    </location>
</feature>
<evidence type="ECO:0000313" key="2">
    <source>
        <dbReference type="EnsemblProtists" id="HpaP809352"/>
    </source>
</evidence>
<feature type="region of interest" description="Disordered" evidence="1">
    <location>
        <begin position="407"/>
        <end position="487"/>
    </location>
</feature>
<dbReference type="VEuPathDB" id="FungiDB:HpaG809352"/>
<dbReference type="GO" id="GO:0035091">
    <property type="term" value="F:phosphatidylinositol binding"/>
    <property type="evidence" value="ECO:0007669"/>
    <property type="project" value="InterPro"/>
</dbReference>
<feature type="compositionally biased region" description="Basic and acidic residues" evidence="1">
    <location>
        <begin position="130"/>
        <end position="157"/>
    </location>
</feature>
<keyword evidence="3" id="KW-1185">Reference proteome</keyword>
<protein>
    <recommendedName>
        <fullName evidence="4">PX domain-containing protein</fullName>
    </recommendedName>
</protein>
<sequence length="487" mass="54307">MTSLATLSVRVTGFDYSTFHTYTTVVTLENVSWTLAIRYRKYHAFFEQLRSAERSFKFDFPPKSGLFYSPKPEERKFRLDAFMQSVTAFYFKRRQPRVMSKLLREFLQVDKKLKAAKKVQKVAGEAKPMGGDKKDNKKGMVDKKAVKPKDGEKIELSKGAPEGKKVLGDAAIGAAVVAVTKDNAVSDEKEETTGGAKKEEGVEDDEKGNGEAKTDEVKLQEKKEEAKVEEKVVKVEVEEKKALDVKFTPAKVEVKEVEKAEKLVVVVVKEEKQKEGYQAEVKLAEGEVKMEKEDDVKGVPSEEVKVEEMTPSTTSTTTTTTTTTTTMSSGSTVVETNVMSQLSPTKTVVDKTVTITSNSDDQHSFKVEMTEKKKSVVTLLAAAKDMVETAEQEAKDMVETVEQKAKDMVETAEQKAKKKKRNRKKSVSKAPLSSASTVSDGFESPDGVDDVGRVSDLSESQKKARNQRRKEKRKKKQKRLHSLDLKA</sequence>
<dbReference type="SUPFAM" id="SSF64268">
    <property type="entry name" value="PX domain"/>
    <property type="match status" value="1"/>
</dbReference>
<dbReference type="AlphaFoldDB" id="M4BSG0"/>
<evidence type="ECO:0000256" key="1">
    <source>
        <dbReference type="SAM" id="MobiDB-lite"/>
    </source>
</evidence>
<feature type="compositionally biased region" description="Basic and acidic residues" evidence="1">
    <location>
        <begin position="207"/>
        <end position="230"/>
    </location>
</feature>
<feature type="region of interest" description="Disordered" evidence="1">
    <location>
        <begin position="121"/>
        <end position="157"/>
    </location>
</feature>
<dbReference type="EMBL" id="JH598703">
    <property type="status" value="NOT_ANNOTATED_CDS"/>
    <property type="molecule type" value="Genomic_DNA"/>
</dbReference>
<dbReference type="OMA" id="IKDNAMD"/>
<dbReference type="EnsemblProtists" id="HpaT809352">
    <property type="protein sequence ID" value="HpaP809352"/>
    <property type="gene ID" value="HpaG809352"/>
</dbReference>
<reference evidence="3" key="1">
    <citation type="journal article" date="2010" name="Science">
        <title>Signatures of adaptation to obligate biotrophy in the Hyaloperonospora arabidopsidis genome.</title>
        <authorList>
            <person name="Baxter L."/>
            <person name="Tripathy S."/>
            <person name="Ishaque N."/>
            <person name="Boot N."/>
            <person name="Cabral A."/>
            <person name="Kemen E."/>
            <person name="Thines M."/>
            <person name="Ah-Fong A."/>
            <person name="Anderson R."/>
            <person name="Badejoko W."/>
            <person name="Bittner-Eddy P."/>
            <person name="Boore J.L."/>
            <person name="Chibucos M.C."/>
            <person name="Coates M."/>
            <person name="Dehal P."/>
            <person name="Delehaunty K."/>
            <person name="Dong S."/>
            <person name="Downton P."/>
            <person name="Dumas B."/>
            <person name="Fabro G."/>
            <person name="Fronick C."/>
            <person name="Fuerstenberg S.I."/>
            <person name="Fulton L."/>
            <person name="Gaulin E."/>
            <person name="Govers F."/>
            <person name="Hughes L."/>
            <person name="Humphray S."/>
            <person name="Jiang R.H."/>
            <person name="Judelson H."/>
            <person name="Kamoun S."/>
            <person name="Kyung K."/>
            <person name="Meijer H."/>
            <person name="Minx P."/>
            <person name="Morris P."/>
            <person name="Nelson J."/>
            <person name="Phuntumart V."/>
            <person name="Qutob D."/>
            <person name="Rehmany A."/>
            <person name="Rougon-Cardoso A."/>
            <person name="Ryden P."/>
            <person name="Torto-Alalibo T."/>
            <person name="Studholme D."/>
            <person name="Wang Y."/>
            <person name="Win J."/>
            <person name="Wood J."/>
            <person name="Clifton S.W."/>
            <person name="Rogers J."/>
            <person name="Van den Ackerveken G."/>
            <person name="Jones J.D."/>
            <person name="McDowell J.M."/>
            <person name="Beynon J."/>
            <person name="Tyler B.M."/>
        </authorList>
    </citation>
    <scope>NUCLEOTIDE SEQUENCE [LARGE SCALE GENOMIC DNA]</scope>
    <source>
        <strain evidence="3">Emoy2</strain>
    </source>
</reference>
<dbReference type="InterPro" id="IPR036871">
    <property type="entry name" value="PX_dom_sf"/>
</dbReference>
<feature type="region of interest" description="Disordered" evidence="1">
    <location>
        <begin position="292"/>
        <end position="331"/>
    </location>
</feature>
<organism evidence="2 3">
    <name type="scientific">Hyaloperonospora arabidopsidis (strain Emoy2)</name>
    <name type="common">Downy mildew agent</name>
    <name type="synonym">Peronospora arabidopsidis</name>
    <dbReference type="NCBI Taxonomy" id="559515"/>
    <lineage>
        <taxon>Eukaryota</taxon>
        <taxon>Sar</taxon>
        <taxon>Stramenopiles</taxon>
        <taxon>Oomycota</taxon>
        <taxon>Peronosporomycetes</taxon>
        <taxon>Peronosporales</taxon>
        <taxon>Peronosporaceae</taxon>
        <taxon>Hyaloperonospora</taxon>
    </lineage>
</organism>
<dbReference type="HOGENOM" id="CLU_648116_0_0_1"/>
<feature type="compositionally biased region" description="Basic and acidic residues" evidence="1">
    <location>
        <begin position="292"/>
        <end position="308"/>
    </location>
</feature>
<dbReference type="Gene3D" id="3.30.1520.10">
    <property type="entry name" value="Phox-like domain"/>
    <property type="match status" value="1"/>
</dbReference>
<feature type="region of interest" description="Disordered" evidence="1">
    <location>
        <begin position="183"/>
        <end position="230"/>
    </location>
</feature>
<dbReference type="InParanoid" id="M4BSG0"/>
<feature type="compositionally biased region" description="Low complexity" evidence="1">
    <location>
        <begin position="310"/>
        <end position="331"/>
    </location>
</feature>
<evidence type="ECO:0000313" key="3">
    <source>
        <dbReference type="Proteomes" id="UP000011713"/>
    </source>
</evidence>
<reference evidence="2" key="2">
    <citation type="submission" date="2015-06" db="UniProtKB">
        <authorList>
            <consortium name="EnsemblProtists"/>
        </authorList>
    </citation>
    <scope>IDENTIFICATION</scope>
    <source>
        <strain evidence="2">Emoy2</strain>
    </source>
</reference>
<dbReference type="eggNOG" id="ENOG502SM1K">
    <property type="taxonomic scope" value="Eukaryota"/>
</dbReference>
<dbReference type="Proteomes" id="UP000011713">
    <property type="component" value="Unassembled WGS sequence"/>
</dbReference>
<accession>M4BSG0</accession>
<dbReference type="STRING" id="559515.M4BSG0"/>
<evidence type="ECO:0008006" key="4">
    <source>
        <dbReference type="Google" id="ProtNLM"/>
    </source>
</evidence>
<name>M4BSG0_HYAAE</name>
<feature type="compositionally biased region" description="Basic residues" evidence="1">
    <location>
        <begin position="416"/>
        <end position="427"/>
    </location>
</feature>